<feature type="domain" description="Rhodanese" evidence="7">
    <location>
        <begin position="465"/>
        <end position="553"/>
    </location>
</feature>
<name>A0A1W1XNS9_9CLOT</name>
<dbReference type="Proteomes" id="UP000192468">
    <property type="component" value="Unassembled WGS sequence"/>
</dbReference>
<evidence type="ECO:0000256" key="2">
    <source>
        <dbReference type="ARBA" id="ARBA00009130"/>
    </source>
</evidence>
<dbReference type="SUPFAM" id="SSF51905">
    <property type="entry name" value="FAD/NAD(P)-binding domain"/>
    <property type="match status" value="2"/>
</dbReference>
<keyword evidence="6" id="KW-0676">Redox-active center</keyword>
<dbReference type="GO" id="GO:0016491">
    <property type="term" value="F:oxidoreductase activity"/>
    <property type="evidence" value="ECO:0007669"/>
    <property type="project" value="UniProtKB-KW"/>
</dbReference>
<dbReference type="EMBL" id="FWXH01000009">
    <property type="protein sequence ID" value="SMC25505.1"/>
    <property type="molecule type" value="Genomic_DNA"/>
</dbReference>
<dbReference type="PANTHER" id="PTHR43429:SF1">
    <property type="entry name" value="NAD(P)H SULFUR OXIDOREDUCTASE (COA-DEPENDENT)"/>
    <property type="match status" value="1"/>
</dbReference>
<evidence type="ECO:0000256" key="1">
    <source>
        <dbReference type="ARBA" id="ARBA00001974"/>
    </source>
</evidence>
<dbReference type="SUPFAM" id="SSF55424">
    <property type="entry name" value="FAD/NAD-linked reductases, dimerisation (C-terminal) domain"/>
    <property type="match status" value="1"/>
</dbReference>
<dbReference type="InterPro" id="IPR036188">
    <property type="entry name" value="FAD/NAD-bd_sf"/>
</dbReference>
<evidence type="ECO:0000256" key="6">
    <source>
        <dbReference type="ARBA" id="ARBA00023284"/>
    </source>
</evidence>
<dbReference type="AlphaFoldDB" id="A0A1W1XNS9"/>
<keyword evidence="4" id="KW-0274">FAD</keyword>
<comment type="cofactor">
    <cofactor evidence="1">
        <name>FAD</name>
        <dbReference type="ChEBI" id="CHEBI:57692"/>
    </cofactor>
</comment>
<sequence length="553" mass="61564">MKVVIIGAVAGGTSAGAKIRRNDENSEIKIYDMDYDISYSGCGLPYYIGEEIEDRDELTPRNAEFFKKKYNIDVLRRHEVLKIDAENKVLTIKNLETEDIFYENYDKLIIATGAKPIVPDIKGSEKSNVFYLRNVRQADDIKAYILKNKPKNAVIVGTGFIGLEMAENLKKLGIHVTLIEKLNQVTPGLDSDMSVYVEKYLRSKDIDIILGDSVYKLNGDSLVNEVALESGKVLNADFIIMSIGVKPNTELAREAFIELGTNGSIKVDTKMMTNIKDIYACGDCVESFSLITKKPLYRPLGSTANKMGRIAGDSITGGNLEFRGILGTGIFKIFDMAVAQTGLTEKEARNQGFNVAVCHNIKPDKPKYYHGKEMVIKAIADKNTGKLLGVQIVGYTGVDKRIDVFVTAITFGAKAEDLFHLDLAYAPPFSTTKDPVMYTGMILDNEINKGRELITPKILNEFVKKGKDVIIIDGRVSRQYEEAHIEGAINIPQAEFRNKARKFDKNKIFVTYCNKGVTGNALQNILINNGFKKVYNLSGGHKNYKAQIIKIDK</sequence>
<dbReference type="Pfam" id="PF02852">
    <property type="entry name" value="Pyr_redox_dim"/>
    <property type="match status" value="1"/>
</dbReference>
<evidence type="ECO:0000313" key="9">
    <source>
        <dbReference type="Proteomes" id="UP000192468"/>
    </source>
</evidence>
<proteinExistence type="inferred from homology"/>
<dbReference type="InterPro" id="IPR023753">
    <property type="entry name" value="FAD/NAD-binding_dom"/>
</dbReference>
<dbReference type="InterPro" id="IPR036873">
    <property type="entry name" value="Rhodanese-like_dom_sf"/>
</dbReference>
<dbReference type="Gene3D" id="3.40.250.10">
    <property type="entry name" value="Rhodanese-like domain"/>
    <property type="match status" value="1"/>
</dbReference>
<dbReference type="InterPro" id="IPR050260">
    <property type="entry name" value="FAD-bd_OxRdtase"/>
</dbReference>
<keyword evidence="9" id="KW-1185">Reference proteome</keyword>
<dbReference type="STRING" id="1121291.SAMN02745134_02460"/>
<protein>
    <submittedName>
        <fullName evidence="8">NADPH-dependent 2,4-dienoyl-CoA reductase, sulfur reductase</fullName>
    </submittedName>
</protein>
<dbReference type="PRINTS" id="PR00411">
    <property type="entry name" value="PNDRDTASEI"/>
</dbReference>
<dbReference type="Gene3D" id="3.50.50.60">
    <property type="entry name" value="FAD/NAD(P)-binding domain"/>
    <property type="match status" value="2"/>
</dbReference>
<evidence type="ECO:0000313" key="8">
    <source>
        <dbReference type="EMBL" id="SMC25505.1"/>
    </source>
</evidence>
<organism evidence="8 9">
    <name type="scientific">Clostridium acidisoli DSM 12555</name>
    <dbReference type="NCBI Taxonomy" id="1121291"/>
    <lineage>
        <taxon>Bacteria</taxon>
        <taxon>Bacillati</taxon>
        <taxon>Bacillota</taxon>
        <taxon>Clostridia</taxon>
        <taxon>Eubacteriales</taxon>
        <taxon>Clostridiaceae</taxon>
        <taxon>Clostridium</taxon>
    </lineage>
</organism>
<accession>A0A1W1XNS9</accession>
<keyword evidence="3" id="KW-0285">Flavoprotein</keyword>
<dbReference type="PRINTS" id="PR00368">
    <property type="entry name" value="FADPNR"/>
</dbReference>
<evidence type="ECO:0000256" key="5">
    <source>
        <dbReference type="ARBA" id="ARBA00023002"/>
    </source>
</evidence>
<gene>
    <name evidence="8" type="ORF">SAMN02745134_02460</name>
</gene>
<evidence type="ECO:0000259" key="7">
    <source>
        <dbReference type="PROSITE" id="PS50206"/>
    </source>
</evidence>
<dbReference type="SMART" id="SM00450">
    <property type="entry name" value="RHOD"/>
    <property type="match status" value="1"/>
</dbReference>
<dbReference type="InterPro" id="IPR016156">
    <property type="entry name" value="FAD/NAD-linked_Rdtase_dimer_sf"/>
</dbReference>
<dbReference type="Pfam" id="PF07992">
    <property type="entry name" value="Pyr_redox_2"/>
    <property type="match status" value="1"/>
</dbReference>
<comment type="similarity">
    <text evidence="2">Belongs to the class-III pyridine nucleotide-disulfide oxidoreductase family.</text>
</comment>
<dbReference type="Pfam" id="PF00581">
    <property type="entry name" value="Rhodanese"/>
    <property type="match status" value="1"/>
</dbReference>
<evidence type="ECO:0000256" key="4">
    <source>
        <dbReference type="ARBA" id="ARBA00022827"/>
    </source>
</evidence>
<dbReference type="PROSITE" id="PS50206">
    <property type="entry name" value="RHODANESE_3"/>
    <property type="match status" value="1"/>
</dbReference>
<reference evidence="8 9" key="1">
    <citation type="submission" date="2017-04" db="EMBL/GenBank/DDBJ databases">
        <authorList>
            <person name="Afonso C.L."/>
            <person name="Miller P.J."/>
            <person name="Scott M.A."/>
            <person name="Spackman E."/>
            <person name="Goraichik I."/>
            <person name="Dimitrov K.M."/>
            <person name="Suarez D.L."/>
            <person name="Swayne D.E."/>
        </authorList>
    </citation>
    <scope>NUCLEOTIDE SEQUENCE [LARGE SCALE GENOMIC DNA]</scope>
    <source>
        <strain evidence="8 9">DSM 12555</strain>
    </source>
</reference>
<dbReference type="RefSeq" id="WP_084116286.1">
    <property type="nucleotide sequence ID" value="NZ_FWXH01000009.1"/>
</dbReference>
<dbReference type="OrthoDB" id="9802028at2"/>
<dbReference type="PANTHER" id="PTHR43429">
    <property type="entry name" value="PYRIDINE NUCLEOTIDE-DISULFIDE OXIDOREDUCTASE DOMAIN-CONTAINING"/>
    <property type="match status" value="1"/>
</dbReference>
<dbReference type="InterPro" id="IPR004099">
    <property type="entry name" value="Pyr_nucl-diS_OxRdtase_dimer"/>
</dbReference>
<dbReference type="InterPro" id="IPR001763">
    <property type="entry name" value="Rhodanese-like_dom"/>
</dbReference>
<evidence type="ECO:0000256" key="3">
    <source>
        <dbReference type="ARBA" id="ARBA00022630"/>
    </source>
</evidence>
<dbReference type="SUPFAM" id="SSF52821">
    <property type="entry name" value="Rhodanese/Cell cycle control phosphatase"/>
    <property type="match status" value="1"/>
</dbReference>
<keyword evidence="5" id="KW-0560">Oxidoreductase</keyword>